<dbReference type="RefSeq" id="WP_377932765.1">
    <property type="nucleotide sequence ID" value="NZ_JBHUEA010000006.1"/>
</dbReference>
<dbReference type="SUPFAM" id="SSF54001">
    <property type="entry name" value="Cysteine proteinases"/>
    <property type="match status" value="1"/>
</dbReference>
<feature type="domain" description="SH3b" evidence="2">
    <location>
        <begin position="35"/>
        <end position="107"/>
    </location>
</feature>
<evidence type="ECO:0000256" key="1">
    <source>
        <dbReference type="SAM" id="SignalP"/>
    </source>
</evidence>
<name>A0ABW4LDY9_9MICO</name>
<dbReference type="InterPro" id="IPR003646">
    <property type="entry name" value="SH3-like_bac-type"/>
</dbReference>
<feature type="signal peptide" evidence="1">
    <location>
        <begin position="1"/>
        <end position="29"/>
    </location>
</feature>
<feature type="domain" description="SH3b" evidence="2">
    <location>
        <begin position="149"/>
        <end position="220"/>
    </location>
</feature>
<dbReference type="Proteomes" id="UP001597347">
    <property type="component" value="Unassembled WGS sequence"/>
</dbReference>
<organism evidence="3 4">
    <name type="scientific">Amnibacterium endophyticum</name>
    <dbReference type="NCBI Taxonomy" id="2109337"/>
    <lineage>
        <taxon>Bacteria</taxon>
        <taxon>Bacillati</taxon>
        <taxon>Actinomycetota</taxon>
        <taxon>Actinomycetes</taxon>
        <taxon>Micrococcales</taxon>
        <taxon>Microbacteriaceae</taxon>
        <taxon>Amnibacterium</taxon>
    </lineage>
</organism>
<dbReference type="Gene3D" id="3.90.1720.10">
    <property type="entry name" value="endopeptidase domain like (from Nostoc punctiforme)"/>
    <property type="match status" value="1"/>
</dbReference>
<sequence>MRIPRRAVAITMAALVPLGVVATAQPAVAVSGYRVTTQYIGGGSTVNVRSAASTTSSVVQTLPVQTAIEIDCQLVGGRLGFSQYAENRTWDRLTNGRYVHDAVTTTPGGARIALSDGGYVAWSSTVPRCAAPTASSSAPAQPAAQTFRATTQYIGGGATVNIRRSADVGSPVARTEVDGSTIAIVCQLVGSRLGFSQYADNRTWDRLADNTYVHDVVTTTPGGPRSAIDGGGYVAWSAALPRCTSGSAPSSTQAVLSSPAARAVRWAADRKGEVTASADVQRLFSDWAADGALAGEWSGDCPKFVQAAWKQVGVSPKTGKASVIYAKYGSPTNGRSAAPVGALVFWPTAARGVGHVAISDGQGGVWSTVGQDGDRAPIAYRLIADIAHHGAPGWPSGWPAGWSMP</sequence>
<keyword evidence="1" id="KW-0732">Signal</keyword>
<evidence type="ECO:0000259" key="2">
    <source>
        <dbReference type="SMART" id="SM00287"/>
    </source>
</evidence>
<dbReference type="EMBL" id="JBHUEA010000006">
    <property type="protein sequence ID" value="MFD1720955.1"/>
    <property type="molecule type" value="Genomic_DNA"/>
</dbReference>
<accession>A0ABW4LDY9</accession>
<gene>
    <name evidence="3" type="ORF">ACFSBI_05285</name>
</gene>
<proteinExistence type="predicted"/>
<evidence type="ECO:0000313" key="3">
    <source>
        <dbReference type="EMBL" id="MFD1720955.1"/>
    </source>
</evidence>
<protein>
    <recommendedName>
        <fullName evidence="2">SH3b domain-containing protein</fullName>
    </recommendedName>
</protein>
<reference evidence="4" key="1">
    <citation type="journal article" date="2019" name="Int. J. Syst. Evol. Microbiol.">
        <title>The Global Catalogue of Microorganisms (GCM) 10K type strain sequencing project: providing services to taxonomists for standard genome sequencing and annotation.</title>
        <authorList>
            <consortium name="The Broad Institute Genomics Platform"/>
            <consortium name="The Broad Institute Genome Sequencing Center for Infectious Disease"/>
            <person name="Wu L."/>
            <person name="Ma J."/>
        </authorList>
    </citation>
    <scope>NUCLEOTIDE SEQUENCE [LARGE SCALE GENOMIC DNA]</scope>
    <source>
        <strain evidence="4">CGMCC 1.12471</strain>
    </source>
</reference>
<keyword evidence="4" id="KW-1185">Reference proteome</keyword>
<dbReference type="SMART" id="SM00287">
    <property type="entry name" value="SH3b"/>
    <property type="match status" value="2"/>
</dbReference>
<comment type="caution">
    <text evidence="3">The sequence shown here is derived from an EMBL/GenBank/DDBJ whole genome shotgun (WGS) entry which is preliminary data.</text>
</comment>
<feature type="chain" id="PRO_5046322614" description="SH3b domain-containing protein" evidence="1">
    <location>
        <begin position="30"/>
        <end position="405"/>
    </location>
</feature>
<dbReference type="InterPro" id="IPR038765">
    <property type="entry name" value="Papain-like_cys_pep_sf"/>
</dbReference>
<evidence type="ECO:0000313" key="4">
    <source>
        <dbReference type="Proteomes" id="UP001597347"/>
    </source>
</evidence>